<keyword evidence="2" id="KW-1185">Reference proteome</keyword>
<gene>
    <name evidence="1" type="ORF">Psi01_27120</name>
</gene>
<proteinExistence type="predicted"/>
<dbReference type="RefSeq" id="WP_204064328.1">
    <property type="nucleotide sequence ID" value="NZ_BOOJ01000024.1"/>
</dbReference>
<protein>
    <submittedName>
        <fullName evidence="1">Uncharacterized protein</fullName>
    </submittedName>
</protein>
<organism evidence="1 2">
    <name type="scientific">Planobispora siamensis</name>
    <dbReference type="NCBI Taxonomy" id="936338"/>
    <lineage>
        <taxon>Bacteria</taxon>
        <taxon>Bacillati</taxon>
        <taxon>Actinomycetota</taxon>
        <taxon>Actinomycetes</taxon>
        <taxon>Streptosporangiales</taxon>
        <taxon>Streptosporangiaceae</taxon>
        <taxon>Planobispora</taxon>
    </lineage>
</organism>
<sequence length="171" mass="18104">MTGHDTEKKAIVIHIELTAPGGPHPAGKPVPVSVSVVGTTELLLVGVLDGSEDGSRYPRYRPAVSLGGQIVAAPPAAEDPLVAALRVSDFVRLAPGEPFDPCASRSLATFETFVPEAPGSYVYTLTLDTQSSAPEQWLGRINQTDVPEVLALVSQVPRFRVTSPPLVVEVR</sequence>
<reference evidence="1 2" key="1">
    <citation type="submission" date="2021-01" db="EMBL/GenBank/DDBJ databases">
        <title>Whole genome shotgun sequence of Planobispora siamensis NBRC 107568.</title>
        <authorList>
            <person name="Komaki H."/>
            <person name="Tamura T."/>
        </authorList>
    </citation>
    <scope>NUCLEOTIDE SEQUENCE [LARGE SCALE GENOMIC DNA]</scope>
    <source>
        <strain evidence="1 2">NBRC 107568</strain>
    </source>
</reference>
<evidence type="ECO:0000313" key="1">
    <source>
        <dbReference type="EMBL" id="GIH92082.1"/>
    </source>
</evidence>
<evidence type="ECO:0000313" key="2">
    <source>
        <dbReference type="Proteomes" id="UP000619788"/>
    </source>
</evidence>
<dbReference type="EMBL" id="BOOJ01000024">
    <property type="protein sequence ID" value="GIH92082.1"/>
    <property type="molecule type" value="Genomic_DNA"/>
</dbReference>
<comment type="caution">
    <text evidence="1">The sequence shown here is derived from an EMBL/GenBank/DDBJ whole genome shotgun (WGS) entry which is preliminary data.</text>
</comment>
<dbReference type="Proteomes" id="UP000619788">
    <property type="component" value="Unassembled WGS sequence"/>
</dbReference>
<dbReference type="AlphaFoldDB" id="A0A8J3SFR0"/>
<accession>A0A8J3SFR0</accession>
<name>A0A8J3SFR0_9ACTN</name>